<keyword evidence="1" id="KW-0723">Serine/threonine-protein kinase</keyword>
<dbReference type="InterPro" id="IPR001245">
    <property type="entry name" value="Ser-Thr/Tyr_kinase_cat_dom"/>
</dbReference>
<dbReference type="InterPro" id="IPR051681">
    <property type="entry name" value="Ser/Thr_Kinases-Pseudokinases"/>
</dbReference>
<keyword evidence="2" id="KW-0808">Transferase</keyword>
<keyword evidence="5 6" id="KW-0067">ATP-binding</keyword>
<dbReference type="InterPro" id="IPR011009">
    <property type="entry name" value="Kinase-like_dom_sf"/>
</dbReference>
<dbReference type="PRINTS" id="PR00109">
    <property type="entry name" value="TYRKINASE"/>
</dbReference>
<feature type="region of interest" description="Disordered" evidence="7">
    <location>
        <begin position="271"/>
        <end position="307"/>
    </location>
</feature>
<dbReference type="SMART" id="SM00220">
    <property type="entry name" value="S_TKc"/>
    <property type="match status" value="1"/>
</dbReference>
<accession>A0ABP0TLS3</accession>
<dbReference type="PANTHER" id="PTHR44329">
    <property type="entry name" value="SERINE/THREONINE-PROTEIN KINASE TNNI3K-RELATED"/>
    <property type="match status" value="1"/>
</dbReference>
<evidence type="ECO:0000256" key="2">
    <source>
        <dbReference type="ARBA" id="ARBA00022679"/>
    </source>
</evidence>
<feature type="compositionally biased region" description="Low complexity" evidence="7">
    <location>
        <begin position="284"/>
        <end position="300"/>
    </location>
</feature>
<sequence>MEVVDLYNANVSTAQYGQRNFSGGSTHQGLDFLAHQDQLSAVRYFDMNKAAAHGGVDSNSSEGDVQASIGSSSWSSSPSRSARRLSSSVGNIAKGDLSPRSLQASEEVVRQVIDSARAFGYGEEVCRKFRNHFSRLPARYTLNIDVQRHEDVLLHMRLLEEARDIEMTTCSCSSSKHGESFPVAQVHVRKVELAGDWSLPYNIDESADLPAQNSDNPSSLIDHGIAHCRKAGIKLIPKPAFGSNSNLENLVRCSAGSPKVKVHPASDCADLARSWSTPPRDTSSPLDGDAAPAGGNNGSSTVHHSNPQRSTISHIVHSDVQMGQEAAGIICYSSDHDNVKPVYGYEITLATSDRHGLLNFFTSALTNSTSLQLGIKEAHVFSTTDGMALEVFVVDGWPTDEAEELRQAILSALIEKQASERLLSHRDAKLRAAAESIQLEDWAIDFNQLVLGEKLGMGSTGLLYRGTYLGQDVAIKVMEIEDCHSSSSDSDAPSTTPSIERLQTFIQEVSIMRLVRHKNLVQFIGACSRWPKLCIVTELMAGGSVRDLLDTRHRTSLDIAAAVKVFRDAARGMDFLHRRGVVHRDLKAANLLIDEHDVVKVCDFGVARLKPSPVNSSEKKSFLGAEMTAETGTYRWMAPEVLQHKPYDHKADVYSFGITMWEVLTGQVPYGSMTPLQAAIGVVQRGLRPEIPSHVPERLARLLQDCWHEDPSQRPEFSDMLVVLEEMITPPAAMRKGLFGGRKKKSTSSYWEISRLKATVPEAPSSHTWHMQFNILQFSSQTHWVGPKVGFNDQVLL</sequence>
<dbReference type="InterPro" id="IPR017441">
    <property type="entry name" value="Protein_kinase_ATP_BS"/>
</dbReference>
<dbReference type="PANTHER" id="PTHR44329:SF148">
    <property type="entry name" value="ATMRK SERINE_THREONINE PROTEIN KINASE-LIKE"/>
    <property type="match status" value="1"/>
</dbReference>
<keyword evidence="10" id="KW-1185">Reference proteome</keyword>
<evidence type="ECO:0000256" key="5">
    <source>
        <dbReference type="ARBA" id="ARBA00022840"/>
    </source>
</evidence>
<dbReference type="EMBL" id="OZ019904">
    <property type="protein sequence ID" value="CAK9199827.1"/>
    <property type="molecule type" value="Genomic_DNA"/>
</dbReference>
<gene>
    <name evidence="9" type="ORF">CSSPTR1EN2_LOCUS5131</name>
</gene>
<feature type="region of interest" description="Disordered" evidence="7">
    <location>
        <begin position="53"/>
        <end position="87"/>
    </location>
</feature>
<organism evidence="9 10">
    <name type="scientific">Sphagnum troendelagicum</name>
    <dbReference type="NCBI Taxonomy" id="128251"/>
    <lineage>
        <taxon>Eukaryota</taxon>
        <taxon>Viridiplantae</taxon>
        <taxon>Streptophyta</taxon>
        <taxon>Embryophyta</taxon>
        <taxon>Bryophyta</taxon>
        <taxon>Sphagnophytina</taxon>
        <taxon>Sphagnopsida</taxon>
        <taxon>Sphagnales</taxon>
        <taxon>Sphagnaceae</taxon>
        <taxon>Sphagnum</taxon>
    </lineage>
</organism>
<dbReference type="Pfam" id="PF07714">
    <property type="entry name" value="PK_Tyr_Ser-Thr"/>
    <property type="match status" value="1"/>
</dbReference>
<proteinExistence type="predicted"/>
<dbReference type="CDD" id="cd13999">
    <property type="entry name" value="STKc_MAP3K-like"/>
    <property type="match status" value="1"/>
</dbReference>
<evidence type="ECO:0000313" key="10">
    <source>
        <dbReference type="Proteomes" id="UP001497512"/>
    </source>
</evidence>
<dbReference type="Gene3D" id="1.10.510.10">
    <property type="entry name" value="Transferase(Phosphotransferase) domain 1"/>
    <property type="match status" value="1"/>
</dbReference>
<name>A0ABP0TLS3_9BRYO</name>
<reference evidence="9" key="1">
    <citation type="submission" date="2024-02" db="EMBL/GenBank/DDBJ databases">
        <authorList>
            <consortium name="ELIXIR-Norway"/>
            <consortium name="Elixir Norway"/>
        </authorList>
    </citation>
    <scope>NUCLEOTIDE SEQUENCE</scope>
</reference>
<protein>
    <recommendedName>
        <fullName evidence="8">Protein kinase domain-containing protein</fullName>
    </recommendedName>
</protein>
<feature type="binding site" evidence="6">
    <location>
        <position position="476"/>
    </location>
    <ligand>
        <name>ATP</name>
        <dbReference type="ChEBI" id="CHEBI:30616"/>
    </ligand>
</feature>
<evidence type="ECO:0000313" key="9">
    <source>
        <dbReference type="EMBL" id="CAK9199827.1"/>
    </source>
</evidence>
<evidence type="ECO:0000256" key="1">
    <source>
        <dbReference type="ARBA" id="ARBA00022527"/>
    </source>
</evidence>
<dbReference type="Proteomes" id="UP001497512">
    <property type="component" value="Chromosome 12"/>
</dbReference>
<feature type="compositionally biased region" description="Low complexity" evidence="7">
    <location>
        <begin position="68"/>
        <end position="87"/>
    </location>
</feature>
<evidence type="ECO:0000256" key="4">
    <source>
        <dbReference type="ARBA" id="ARBA00022777"/>
    </source>
</evidence>
<feature type="compositionally biased region" description="Polar residues" evidence="7">
    <location>
        <begin position="274"/>
        <end position="283"/>
    </location>
</feature>
<evidence type="ECO:0000259" key="8">
    <source>
        <dbReference type="PROSITE" id="PS50011"/>
    </source>
</evidence>
<dbReference type="PROSITE" id="PS00107">
    <property type="entry name" value="PROTEIN_KINASE_ATP"/>
    <property type="match status" value="1"/>
</dbReference>
<keyword evidence="3 6" id="KW-0547">Nucleotide-binding</keyword>
<dbReference type="InterPro" id="IPR008271">
    <property type="entry name" value="Ser/Thr_kinase_AS"/>
</dbReference>
<dbReference type="PROSITE" id="PS00108">
    <property type="entry name" value="PROTEIN_KINASE_ST"/>
    <property type="match status" value="1"/>
</dbReference>
<evidence type="ECO:0000256" key="3">
    <source>
        <dbReference type="ARBA" id="ARBA00022741"/>
    </source>
</evidence>
<evidence type="ECO:0000256" key="7">
    <source>
        <dbReference type="SAM" id="MobiDB-lite"/>
    </source>
</evidence>
<dbReference type="PROSITE" id="PS50011">
    <property type="entry name" value="PROTEIN_KINASE_DOM"/>
    <property type="match status" value="1"/>
</dbReference>
<dbReference type="SUPFAM" id="SSF56112">
    <property type="entry name" value="Protein kinase-like (PK-like)"/>
    <property type="match status" value="1"/>
</dbReference>
<evidence type="ECO:0000256" key="6">
    <source>
        <dbReference type="PROSITE-ProRule" id="PRU10141"/>
    </source>
</evidence>
<dbReference type="Gene3D" id="3.30.200.20">
    <property type="entry name" value="Phosphorylase Kinase, domain 1"/>
    <property type="match status" value="1"/>
</dbReference>
<keyword evidence="4" id="KW-0418">Kinase</keyword>
<dbReference type="InterPro" id="IPR000719">
    <property type="entry name" value="Prot_kinase_dom"/>
</dbReference>
<feature type="domain" description="Protein kinase" evidence="8">
    <location>
        <begin position="449"/>
        <end position="728"/>
    </location>
</feature>